<protein>
    <submittedName>
        <fullName evidence="1">Uncharacterized protein</fullName>
    </submittedName>
</protein>
<dbReference type="AlphaFoldDB" id="A0A344UXW9"/>
<accession>A0A344UXW9</accession>
<organism evidence="1 2">
    <name type="scientific">Acidipropionibacterium virtanenii</name>
    <dbReference type="NCBI Taxonomy" id="2057246"/>
    <lineage>
        <taxon>Bacteria</taxon>
        <taxon>Bacillati</taxon>
        <taxon>Actinomycetota</taxon>
        <taxon>Actinomycetes</taxon>
        <taxon>Propionibacteriales</taxon>
        <taxon>Propionibacteriaceae</taxon>
        <taxon>Acidipropionibacterium</taxon>
    </lineage>
</organism>
<keyword evidence="2" id="KW-1185">Reference proteome</keyword>
<sequence>MSLTQELKDSTSRAYRFLHGHAPILADAGTRGAAGRNAAAALHFDRLKSHDVVVSVPPSVTSLTSHSTLIGTAFDYRARMMLDVLYPRDTVAYRGLSIFCSSCPHTEGGNKLAKELTRTFQEAEYLYASNDPVGRDTAAIIFAWCESMRRNAIPTVMESRFGHQFVEVVNSGGNLIDVIDPVQLSDLQALRIDAEEQISEWRKRIVSGAPYEPNPIFSGSGCVGGADADWIIDDTLIDCKTTKNLTNSWIRKALFQLLGYSLLDFTDYFEIRNIGLWLPRFRAFQVWNIYDILDISSKRELQKVRREFEKALTSDT</sequence>
<evidence type="ECO:0000313" key="1">
    <source>
        <dbReference type="EMBL" id="AXE40117.1"/>
    </source>
</evidence>
<gene>
    <name evidence="1" type="ORF">JS278_02983</name>
</gene>
<proteinExistence type="predicted"/>
<reference evidence="1 2" key="1">
    <citation type="submission" date="2017-12" db="EMBL/GenBank/DDBJ databases">
        <title>The whole genome sequence of the Acidipropionibacterium virtanenii sp. nov. type strain JS278.</title>
        <authorList>
            <person name="Laine P."/>
            <person name="Deptula P."/>
            <person name="Varmanen P."/>
            <person name="Auvinen P."/>
        </authorList>
    </citation>
    <scope>NUCLEOTIDE SEQUENCE [LARGE SCALE GENOMIC DNA]</scope>
    <source>
        <strain evidence="1 2">JS278</strain>
    </source>
</reference>
<dbReference type="KEGG" id="acij:JS278_02983"/>
<dbReference type="EMBL" id="CP025198">
    <property type="protein sequence ID" value="AXE40117.1"/>
    <property type="molecule type" value="Genomic_DNA"/>
</dbReference>
<name>A0A344UXW9_9ACTN</name>
<dbReference type="Proteomes" id="UP000251995">
    <property type="component" value="Chromosome"/>
</dbReference>
<evidence type="ECO:0000313" key="2">
    <source>
        <dbReference type="Proteomes" id="UP000251995"/>
    </source>
</evidence>